<comment type="caution">
    <text evidence="2">The sequence shown here is derived from an EMBL/GenBank/DDBJ whole genome shotgun (WGS) entry which is preliminary data.</text>
</comment>
<evidence type="ECO:0000256" key="1">
    <source>
        <dbReference type="SAM" id="SignalP"/>
    </source>
</evidence>
<evidence type="ECO:0000313" key="3">
    <source>
        <dbReference type="Proteomes" id="UP000289738"/>
    </source>
</evidence>
<gene>
    <name evidence="2" type="ORF">Ahy_A09g045767</name>
</gene>
<dbReference type="EMBL" id="SDMP01000009">
    <property type="protein sequence ID" value="RYR40095.1"/>
    <property type="molecule type" value="Genomic_DNA"/>
</dbReference>
<proteinExistence type="predicted"/>
<sequence>MVNSSKPMTILWLLLLPLKRHFKRTASFFNLTASFTLLRSHFFFFSTLPVGDGFDFSGDPLLKPSPDTPVVSTAPSSTSVSHRQGQIFPNPVEDPAFCVFVQGYAGVIFCDLPSKNVSHPLASKVPATHVQNALGKPLSMASDACSSNTRRGIGGAGGQQELRSGNATSGCNRWCGPKMLL</sequence>
<organism evidence="2 3">
    <name type="scientific">Arachis hypogaea</name>
    <name type="common">Peanut</name>
    <dbReference type="NCBI Taxonomy" id="3818"/>
    <lineage>
        <taxon>Eukaryota</taxon>
        <taxon>Viridiplantae</taxon>
        <taxon>Streptophyta</taxon>
        <taxon>Embryophyta</taxon>
        <taxon>Tracheophyta</taxon>
        <taxon>Spermatophyta</taxon>
        <taxon>Magnoliopsida</taxon>
        <taxon>eudicotyledons</taxon>
        <taxon>Gunneridae</taxon>
        <taxon>Pentapetalae</taxon>
        <taxon>rosids</taxon>
        <taxon>fabids</taxon>
        <taxon>Fabales</taxon>
        <taxon>Fabaceae</taxon>
        <taxon>Papilionoideae</taxon>
        <taxon>50 kb inversion clade</taxon>
        <taxon>dalbergioids sensu lato</taxon>
        <taxon>Dalbergieae</taxon>
        <taxon>Pterocarpus clade</taxon>
        <taxon>Arachis</taxon>
    </lineage>
</organism>
<evidence type="ECO:0000313" key="2">
    <source>
        <dbReference type="EMBL" id="RYR40095.1"/>
    </source>
</evidence>
<protein>
    <submittedName>
        <fullName evidence="2">Uncharacterized protein</fullName>
    </submittedName>
</protein>
<dbReference type="Proteomes" id="UP000289738">
    <property type="component" value="Chromosome A09"/>
</dbReference>
<reference evidence="2 3" key="1">
    <citation type="submission" date="2019-01" db="EMBL/GenBank/DDBJ databases">
        <title>Sequencing of cultivated peanut Arachis hypogaea provides insights into genome evolution and oil improvement.</title>
        <authorList>
            <person name="Chen X."/>
        </authorList>
    </citation>
    <scope>NUCLEOTIDE SEQUENCE [LARGE SCALE GENOMIC DNA]</scope>
    <source>
        <strain evidence="3">cv. Fuhuasheng</strain>
        <tissue evidence="2">Leaves</tissue>
    </source>
</reference>
<accession>A0A445BN43</accession>
<feature type="chain" id="PRO_5019086988" evidence="1">
    <location>
        <begin position="23"/>
        <end position="181"/>
    </location>
</feature>
<feature type="signal peptide" evidence="1">
    <location>
        <begin position="1"/>
        <end position="22"/>
    </location>
</feature>
<name>A0A445BN43_ARAHY</name>
<dbReference type="AlphaFoldDB" id="A0A445BN43"/>
<keyword evidence="3" id="KW-1185">Reference proteome</keyword>
<keyword evidence="1" id="KW-0732">Signal</keyword>